<reference evidence="2 3" key="1">
    <citation type="journal article" date="2024" name="IMA Fungus">
        <title>IMA Genome - F19 : A genome assembly and annotation guide to empower mycologists, including annotated draft genome sequences of Ceratocystis pirilliformis, Diaporthe australafricana, Fusarium ophioides, Paecilomyces lecythidis, and Sporothrix stenoceras.</title>
        <authorList>
            <person name="Aylward J."/>
            <person name="Wilson A.M."/>
            <person name="Visagie C.M."/>
            <person name="Spraker J."/>
            <person name="Barnes I."/>
            <person name="Buitendag C."/>
            <person name="Ceriani C."/>
            <person name="Del Mar Angel L."/>
            <person name="du Plessis D."/>
            <person name="Fuchs T."/>
            <person name="Gasser K."/>
            <person name="Kramer D."/>
            <person name="Li W."/>
            <person name="Munsamy K."/>
            <person name="Piso A."/>
            <person name="Price J.L."/>
            <person name="Sonnekus B."/>
            <person name="Thomas C."/>
            <person name="van der Nest A."/>
            <person name="van Dijk A."/>
            <person name="van Heerden A."/>
            <person name="van Vuuren N."/>
            <person name="Yilmaz N."/>
            <person name="Duong T.A."/>
            <person name="van der Merwe N.A."/>
            <person name="Wingfield M.J."/>
            <person name="Wingfield B.D."/>
        </authorList>
    </citation>
    <scope>NUCLEOTIDE SEQUENCE [LARGE SCALE GENOMIC DNA]</scope>
    <source>
        <strain evidence="2 3">CMW 18300</strain>
    </source>
</reference>
<evidence type="ECO:0000259" key="1">
    <source>
        <dbReference type="Pfam" id="PF14420"/>
    </source>
</evidence>
<comment type="caution">
    <text evidence="2">The sequence shown here is derived from an EMBL/GenBank/DDBJ whole genome shotgun (WGS) entry which is preliminary data.</text>
</comment>
<accession>A0ABR3XWZ8</accession>
<dbReference type="PANTHER" id="PTHR38788">
    <property type="entry name" value="CLR5 DOMAIN-CONTAINING PROTEIN"/>
    <property type="match status" value="1"/>
</dbReference>
<dbReference type="Pfam" id="PF14420">
    <property type="entry name" value="Clr5"/>
    <property type="match status" value="1"/>
</dbReference>
<feature type="domain" description="Clr5" evidence="1">
    <location>
        <begin position="22"/>
        <end position="74"/>
    </location>
</feature>
<gene>
    <name evidence="2" type="ORF">Daus18300_001417</name>
</gene>
<evidence type="ECO:0000313" key="2">
    <source>
        <dbReference type="EMBL" id="KAL1880054.1"/>
    </source>
</evidence>
<dbReference type="Proteomes" id="UP001583177">
    <property type="component" value="Unassembled WGS sequence"/>
</dbReference>
<dbReference type="EMBL" id="JAWRVE010000008">
    <property type="protein sequence ID" value="KAL1880054.1"/>
    <property type="molecule type" value="Genomic_DNA"/>
</dbReference>
<dbReference type="InterPro" id="IPR025676">
    <property type="entry name" value="Clr5_dom"/>
</dbReference>
<protein>
    <recommendedName>
        <fullName evidence="1">Clr5 domain-containing protein</fullName>
    </recommendedName>
</protein>
<name>A0ABR3XWZ8_9PEZI</name>
<keyword evidence="3" id="KW-1185">Reference proteome</keyword>
<dbReference type="PANTHER" id="PTHR38788:SF3">
    <property type="entry name" value="CLR5 DOMAIN-CONTAINING PROTEIN"/>
    <property type="match status" value="1"/>
</dbReference>
<evidence type="ECO:0000313" key="3">
    <source>
        <dbReference type="Proteomes" id="UP001583177"/>
    </source>
</evidence>
<proteinExistence type="predicted"/>
<sequence length="328" mass="37833">MTAQKPIVESQYPKRARGFSSEAEWADHQPLIKKLYVDEGRTLQDVMEIMKRDHNFNASTKMFKTRIKTWGYRKNIRLRHGEDKSLIQVLHNSVQYSGYSETPIRSFRLRNGQIISQDRLATYLRRRGEGRARANQPVTIRAVRPPDSLYISEAVLFQVRAYIHGGWEETISTAEQLDTLREERASSGEWNSLAHGVRCALEQKRLNDALVLMRRAPEVLTTLIERQPINMLQVLFMSLAYFTLDGFLERPETEQLLIVVKCLFKYAATFVVKNGGLPSSHPLRQMLVTLTNADEHDLHQLATKSWRVNCLSWDGLMDRPRSTYAIAS</sequence>
<organism evidence="2 3">
    <name type="scientific">Diaporthe australafricana</name>
    <dbReference type="NCBI Taxonomy" id="127596"/>
    <lineage>
        <taxon>Eukaryota</taxon>
        <taxon>Fungi</taxon>
        <taxon>Dikarya</taxon>
        <taxon>Ascomycota</taxon>
        <taxon>Pezizomycotina</taxon>
        <taxon>Sordariomycetes</taxon>
        <taxon>Sordariomycetidae</taxon>
        <taxon>Diaporthales</taxon>
        <taxon>Diaporthaceae</taxon>
        <taxon>Diaporthe</taxon>
    </lineage>
</organism>